<proteinExistence type="predicted"/>
<dbReference type="GO" id="GO:0003677">
    <property type="term" value="F:DNA binding"/>
    <property type="evidence" value="ECO:0007669"/>
    <property type="project" value="UniProtKB-KW"/>
</dbReference>
<keyword evidence="2" id="KW-0067">ATP-binding</keyword>
<evidence type="ECO:0000259" key="5">
    <source>
        <dbReference type="PROSITE" id="PS51194"/>
    </source>
</evidence>
<gene>
    <name evidence="6" type="primary">comFA</name>
    <name evidence="6" type="ORF">LCB40_00710</name>
</gene>
<sequence length="423" mass="47026">MDELIGRQWLANQEDITTISTCEKVPAIQADRCQRCGSQLLAYLPSRKRYCRSCLGIGRVSEDQVLVRNLATAVFPKNPAPLTWQGKLTKHQTKISQALVNNYHAGKTTLVHAVTGAGKTEMLFPLLAACLADGKRAAVAAPRIDVINELYPRLAEAFAQIKVGCYHGKREAEPGCEQLTLLTTHQLLKFYRAFDLLIIDEVDSFPYAGDPMLHFGAKNAVKTAGVTVYLTATPTSDLLAEINQGKVAKLTLKRRFHGQKLPVPREKLFLRPYLNHGRLNPQLAEHISRAIKAGHPLLLFVPKITEIPAYLAAIKADPQFAQLKLAGVHAADPERLSKVEAFRRGELEILVTTTILERGVTFKHVWVIILAADDRIYSASSLVQIAGRVGRASDDPTGLVLFCYHRYTHNIRQAMQEIQEMNQ</sequence>
<keyword evidence="7" id="KW-1185">Reference proteome</keyword>
<dbReference type="GO" id="GO:0006310">
    <property type="term" value="P:DNA recombination"/>
    <property type="evidence" value="ECO:0007669"/>
    <property type="project" value="TreeGrafter"/>
</dbReference>
<dbReference type="GO" id="GO:0006270">
    <property type="term" value="P:DNA replication initiation"/>
    <property type="evidence" value="ECO:0007669"/>
    <property type="project" value="TreeGrafter"/>
</dbReference>
<evidence type="ECO:0000256" key="1">
    <source>
        <dbReference type="ARBA" id="ARBA00022741"/>
    </source>
</evidence>
<dbReference type="InterPro" id="IPR011545">
    <property type="entry name" value="DEAD/DEAH_box_helicase_dom"/>
</dbReference>
<dbReference type="PANTHER" id="PTHR30580:SF1">
    <property type="entry name" value="COMF OPERON PROTEIN 1"/>
    <property type="match status" value="1"/>
</dbReference>
<dbReference type="AlphaFoldDB" id="A0A916VGP8"/>
<dbReference type="CDD" id="cd18785">
    <property type="entry name" value="SF2_C"/>
    <property type="match status" value="1"/>
</dbReference>
<name>A0A916VGP8_9LACO</name>
<dbReference type="Pfam" id="PF00271">
    <property type="entry name" value="Helicase_C"/>
    <property type="match status" value="1"/>
</dbReference>
<feature type="domain" description="Helicase C-terminal" evidence="5">
    <location>
        <begin position="282"/>
        <end position="423"/>
    </location>
</feature>
<dbReference type="InterPro" id="IPR001650">
    <property type="entry name" value="Helicase_C-like"/>
</dbReference>
<evidence type="ECO:0000256" key="2">
    <source>
        <dbReference type="ARBA" id="ARBA00022840"/>
    </source>
</evidence>
<evidence type="ECO:0000313" key="7">
    <source>
        <dbReference type="Proteomes" id="UP000677218"/>
    </source>
</evidence>
<dbReference type="InterPro" id="IPR014001">
    <property type="entry name" value="Helicase_ATP-bd"/>
</dbReference>
<dbReference type="Gene3D" id="3.40.50.300">
    <property type="entry name" value="P-loop containing nucleotide triphosphate hydrolases"/>
    <property type="match status" value="2"/>
</dbReference>
<reference evidence="6" key="1">
    <citation type="submission" date="2020-08" db="EMBL/GenBank/DDBJ databases">
        <title>Taxonomic study for Lactobacillus species isolated from hardwood bark.</title>
        <authorList>
            <person name="Tohno M."/>
            <person name="Tanizawa Y."/>
        </authorList>
    </citation>
    <scope>NUCLEOTIDE SEQUENCE</scope>
    <source>
        <strain evidence="6">B40</strain>
    </source>
</reference>
<keyword evidence="1" id="KW-0547">Nucleotide-binding</keyword>
<evidence type="ECO:0000256" key="3">
    <source>
        <dbReference type="ARBA" id="ARBA00023125"/>
    </source>
</evidence>
<dbReference type="PROSITE" id="PS51192">
    <property type="entry name" value="HELICASE_ATP_BIND_1"/>
    <property type="match status" value="1"/>
</dbReference>
<dbReference type="SMART" id="SM00487">
    <property type="entry name" value="DEXDc"/>
    <property type="match status" value="1"/>
</dbReference>
<dbReference type="PROSITE" id="PS51194">
    <property type="entry name" value="HELICASE_CTER"/>
    <property type="match status" value="1"/>
</dbReference>
<dbReference type="EMBL" id="BMAY01000001">
    <property type="protein sequence ID" value="GFZ26191.1"/>
    <property type="molecule type" value="Genomic_DNA"/>
</dbReference>
<evidence type="ECO:0000313" key="6">
    <source>
        <dbReference type="EMBL" id="GFZ26191.1"/>
    </source>
</evidence>
<comment type="caution">
    <text evidence="6">The sequence shown here is derived from an EMBL/GenBank/DDBJ whole genome shotgun (WGS) entry which is preliminary data.</text>
</comment>
<dbReference type="SMART" id="SM00490">
    <property type="entry name" value="HELICc"/>
    <property type="match status" value="1"/>
</dbReference>
<dbReference type="GO" id="GO:0006302">
    <property type="term" value="P:double-strand break repair"/>
    <property type="evidence" value="ECO:0007669"/>
    <property type="project" value="TreeGrafter"/>
</dbReference>
<dbReference type="Pfam" id="PF00270">
    <property type="entry name" value="DEAD"/>
    <property type="match status" value="1"/>
</dbReference>
<dbReference type="SUPFAM" id="SSF52540">
    <property type="entry name" value="P-loop containing nucleoside triphosphate hydrolases"/>
    <property type="match status" value="1"/>
</dbReference>
<keyword evidence="3" id="KW-0238">DNA-binding</keyword>
<dbReference type="GO" id="GO:0005524">
    <property type="term" value="F:ATP binding"/>
    <property type="evidence" value="ECO:0007669"/>
    <property type="project" value="UniProtKB-KW"/>
</dbReference>
<accession>A0A916VGP8</accession>
<dbReference type="InterPro" id="IPR027417">
    <property type="entry name" value="P-loop_NTPase"/>
</dbReference>
<feature type="domain" description="Helicase ATP-binding" evidence="4">
    <location>
        <begin position="100"/>
        <end position="252"/>
    </location>
</feature>
<dbReference type="PANTHER" id="PTHR30580">
    <property type="entry name" value="PRIMOSOMAL PROTEIN N"/>
    <property type="match status" value="1"/>
</dbReference>
<dbReference type="Proteomes" id="UP000677218">
    <property type="component" value="Unassembled WGS sequence"/>
</dbReference>
<protein>
    <submittedName>
        <fullName evidence="6">Competence protein ComFA</fullName>
    </submittedName>
</protein>
<dbReference type="GO" id="GO:0043138">
    <property type="term" value="F:3'-5' DNA helicase activity"/>
    <property type="evidence" value="ECO:0007669"/>
    <property type="project" value="TreeGrafter"/>
</dbReference>
<dbReference type="RefSeq" id="WP_212779904.1">
    <property type="nucleotide sequence ID" value="NZ_BMAY01000001.1"/>
</dbReference>
<evidence type="ECO:0000259" key="4">
    <source>
        <dbReference type="PROSITE" id="PS51192"/>
    </source>
</evidence>
<organism evidence="6 7">
    <name type="scientific">Lactobacillus corticis</name>
    <dbReference type="NCBI Taxonomy" id="2201249"/>
    <lineage>
        <taxon>Bacteria</taxon>
        <taxon>Bacillati</taxon>
        <taxon>Bacillota</taxon>
        <taxon>Bacilli</taxon>
        <taxon>Lactobacillales</taxon>
        <taxon>Lactobacillaceae</taxon>
        <taxon>Lactobacillus</taxon>
    </lineage>
</organism>